<reference evidence="1" key="1">
    <citation type="journal article" date="2021" name="bioRxiv">
        <title>Whole Genome Assembly and Annotation of Northern Wild Rice, Zizania palustris L., Supports a Whole Genome Duplication in the Zizania Genus.</title>
        <authorList>
            <person name="Haas M."/>
            <person name="Kono T."/>
            <person name="Macchietto M."/>
            <person name="Millas R."/>
            <person name="McGilp L."/>
            <person name="Shao M."/>
            <person name="Duquette J."/>
            <person name="Hirsch C.N."/>
            <person name="Kimball J."/>
        </authorList>
    </citation>
    <scope>NUCLEOTIDE SEQUENCE</scope>
    <source>
        <tissue evidence="1">Fresh leaf tissue</tissue>
    </source>
</reference>
<keyword evidence="2" id="KW-1185">Reference proteome</keyword>
<organism evidence="1 2">
    <name type="scientific">Zizania palustris</name>
    <name type="common">Northern wild rice</name>
    <dbReference type="NCBI Taxonomy" id="103762"/>
    <lineage>
        <taxon>Eukaryota</taxon>
        <taxon>Viridiplantae</taxon>
        <taxon>Streptophyta</taxon>
        <taxon>Embryophyta</taxon>
        <taxon>Tracheophyta</taxon>
        <taxon>Spermatophyta</taxon>
        <taxon>Magnoliopsida</taxon>
        <taxon>Liliopsida</taxon>
        <taxon>Poales</taxon>
        <taxon>Poaceae</taxon>
        <taxon>BOP clade</taxon>
        <taxon>Oryzoideae</taxon>
        <taxon>Oryzeae</taxon>
        <taxon>Zizaniinae</taxon>
        <taxon>Zizania</taxon>
    </lineage>
</organism>
<name>A0A8J5UZF1_ZIZPA</name>
<dbReference type="Proteomes" id="UP000729402">
    <property type="component" value="Unassembled WGS sequence"/>
</dbReference>
<sequence>MSPTCVPGVIKGLNRGTLLMVASDDCPASEAPSPPTRIGALVGAMVGVEVEASMSTGALLPFVAPSLLGLEESSLLPSLLRPPQLLDPLTLIATSVASSLLVAKTHSKELKQTLQEEPPDVIFSEA</sequence>
<comment type="caution">
    <text evidence="1">The sequence shown here is derived from an EMBL/GenBank/DDBJ whole genome shotgun (WGS) entry which is preliminary data.</text>
</comment>
<dbReference type="AlphaFoldDB" id="A0A8J5UZF1"/>
<gene>
    <name evidence="1" type="ORF">GUJ93_ZPchr0009g1851</name>
</gene>
<evidence type="ECO:0000313" key="1">
    <source>
        <dbReference type="EMBL" id="KAG8051317.1"/>
    </source>
</evidence>
<proteinExistence type="predicted"/>
<protein>
    <submittedName>
        <fullName evidence="1">Uncharacterized protein</fullName>
    </submittedName>
</protein>
<reference evidence="1" key="2">
    <citation type="submission" date="2021-02" db="EMBL/GenBank/DDBJ databases">
        <authorList>
            <person name="Kimball J.A."/>
            <person name="Haas M.W."/>
            <person name="Macchietto M."/>
            <person name="Kono T."/>
            <person name="Duquette J."/>
            <person name="Shao M."/>
        </authorList>
    </citation>
    <scope>NUCLEOTIDE SEQUENCE</scope>
    <source>
        <tissue evidence="1">Fresh leaf tissue</tissue>
    </source>
</reference>
<evidence type="ECO:0000313" key="2">
    <source>
        <dbReference type="Proteomes" id="UP000729402"/>
    </source>
</evidence>
<dbReference type="EMBL" id="JAAALK010000289">
    <property type="protein sequence ID" value="KAG8051317.1"/>
    <property type="molecule type" value="Genomic_DNA"/>
</dbReference>
<accession>A0A8J5UZF1</accession>